<keyword evidence="3" id="KW-0328">Glycosyltransferase</keyword>
<comment type="cofactor">
    <cofactor evidence="1">
        <name>Mg(2+)</name>
        <dbReference type="ChEBI" id="CHEBI:18420"/>
    </cofactor>
</comment>
<keyword evidence="8" id="KW-1185">Reference proteome</keyword>
<protein>
    <submittedName>
        <fullName evidence="7">Glycosyl transferase</fullName>
    </submittedName>
</protein>
<dbReference type="Proteomes" id="UP001366166">
    <property type="component" value="Chromosome"/>
</dbReference>
<feature type="domain" description="Glycosyltransferase 2-like" evidence="6">
    <location>
        <begin position="25"/>
        <end position="159"/>
    </location>
</feature>
<name>A0AAU9F0Z0_9BACT</name>
<dbReference type="RefSeq" id="WP_338605471.1">
    <property type="nucleotide sequence ID" value="NZ_AP028679.1"/>
</dbReference>
<dbReference type="Pfam" id="PF00535">
    <property type="entry name" value="Glycos_transf_2"/>
    <property type="match status" value="1"/>
</dbReference>
<evidence type="ECO:0000256" key="2">
    <source>
        <dbReference type="ARBA" id="ARBA00006739"/>
    </source>
</evidence>
<keyword evidence="4 7" id="KW-0808">Transferase</keyword>
<evidence type="ECO:0000256" key="5">
    <source>
        <dbReference type="ARBA" id="ARBA00022842"/>
    </source>
</evidence>
<keyword evidence="5" id="KW-0460">Magnesium</keyword>
<evidence type="ECO:0000256" key="1">
    <source>
        <dbReference type="ARBA" id="ARBA00001946"/>
    </source>
</evidence>
<evidence type="ECO:0000256" key="3">
    <source>
        <dbReference type="ARBA" id="ARBA00022676"/>
    </source>
</evidence>
<dbReference type="PANTHER" id="PTHR48090:SF10">
    <property type="entry name" value="GLUCOSYL-3-PHOSPHOGLYCERATE SYNTHASE"/>
    <property type="match status" value="1"/>
</dbReference>
<dbReference type="EMBL" id="AP028679">
    <property type="protein sequence ID" value="BEQ13722.1"/>
    <property type="molecule type" value="Genomic_DNA"/>
</dbReference>
<dbReference type="PANTHER" id="PTHR48090">
    <property type="entry name" value="UNDECAPRENYL-PHOSPHATE 4-DEOXY-4-FORMAMIDO-L-ARABINOSE TRANSFERASE-RELATED"/>
    <property type="match status" value="1"/>
</dbReference>
<evidence type="ECO:0000313" key="8">
    <source>
        <dbReference type="Proteomes" id="UP001366166"/>
    </source>
</evidence>
<dbReference type="KEGG" id="dmp:FAK_07880"/>
<proteinExistence type="inferred from homology"/>
<reference evidence="8" key="1">
    <citation type="journal article" date="2023" name="Arch. Microbiol.">
        <title>Desulfoferula mesophilus gen. nov. sp. nov., a mesophilic sulfate-reducing bacterium isolated from a brackish lake sediment.</title>
        <authorList>
            <person name="Watanabe T."/>
            <person name="Yabe T."/>
            <person name="Tsuji J.M."/>
            <person name="Fukui M."/>
        </authorList>
    </citation>
    <scope>NUCLEOTIDE SEQUENCE [LARGE SCALE GENOMIC DNA]</scope>
    <source>
        <strain evidence="8">12FAK</strain>
    </source>
</reference>
<dbReference type="GO" id="GO:0016757">
    <property type="term" value="F:glycosyltransferase activity"/>
    <property type="evidence" value="ECO:0007669"/>
    <property type="project" value="UniProtKB-KW"/>
</dbReference>
<dbReference type="AlphaFoldDB" id="A0AAU9F0Z0"/>
<dbReference type="CDD" id="cd04179">
    <property type="entry name" value="DPM_DPG-synthase_like"/>
    <property type="match status" value="1"/>
</dbReference>
<evidence type="ECO:0000259" key="6">
    <source>
        <dbReference type="Pfam" id="PF00535"/>
    </source>
</evidence>
<accession>A0AAU9F0Z0</accession>
<dbReference type="SUPFAM" id="SSF53448">
    <property type="entry name" value="Nucleotide-diphospho-sugar transferases"/>
    <property type="match status" value="1"/>
</dbReference>
<dbReference type="Gene3D" id="3.90.550.10">
    <property type="entry name" value="Spore Coat Polysaccharide Biosynthesis Protein SpsA, Chain A"/>
    <property type="match status" value="1"/>
</dbReference>
<sequence length="418" mass="47201">MPFYTALRGYTNKRLEEIAEADILVGIPCYNNETTIAHVIQMVTHGLADHYGDKRAVILVADGGSTDDTREVAKEFEIKPWQEKIVSIYRGLPGKGSALRAVFEAAARLKVTACAMVDSDLRSITGDWVKALIDPVMTKGYQYVSPVYLRHKYDGTITNNIVYNLTRALYGKRVRQPIGGDFAISRDLAKFYAEQDVWQSEVARFGIDIWMTTSAITQGFKVCQANLGLKVHDAKDPASHLGPMFRQVIWTLFNLMERYEGVWKNVQGSEPVETFGNGGGGEPEPVNVNLEAMIENFQSGYRNFSPLWKDIFCGECFKSIEAASTMDTGNFNFPTSAWIQILYELAATYHSWDQHRMRLLDLVTPLYYARVASFVRQSWDMTSAEAEQLVEEQAQEFEDHKDYLIKVWSQGPAKTCAT</sequence>
<dbReference type="InterPro" id="IPR050256">
    <property type="entry name" value="Glycosyltransferase_2"/>
</dbReference>
<evidence type="ECO:0000256" key="4">
    <source>
        <dbReference type="ARBA" id="ARBA00022679"/>
    </source>
</evidence>
<dbReference type="InterPro" id="IPR001173">
    <property type="entry name" value="Glyco_trans_2-like"/>
</dbReference>
<organism evidence="7 8">
    <name type="scientific">Desulfoferula mesophila</name>
    <dbReference type="NCBI Taxonomy" id="3058419"/>
    <lineage>
        <taxon>Bacteria</taxon>
        <taxon>Pseudomonadati</taxon>
        <taxon>Thermodesulfobacteriota</taxon>
        <taxon>Desulfarculia</taxon>
        <taxon>Desulfarculales</taxon>
        <taxon>Desulfarculaceae</taxon>
        <taxon>Desulfoferula</taxon>
    </lineage>
</organism>
<evidence type="ECO:0000313" key="7">
    <source>
        <dbReference type="EMBL" id="BEQ13722.1"/>
    </source>
</evidence>
<comment type="similarity">
    <text evidence="2">Belongs to the glycosyltransferase 2 family.</text>
</comment>
<dbReference type="InterPro" id="IPR029044">
    <property type="entry name" value="Nucleotide-diphossugar_trans"/>
</dbReference>
<gene>
    <name evidence="7" type="ORF">FAK_07880</name>
</gene>